<dbReference type="AlphaFoldDB" id="A0AAN5CTX5"/>
<keyword evidence="2" id="KW-1185">Reference proteome</keyword>
<accession>A0AAN5CTX5</accession>
<protein>
    <submittedName>
        <fullName evidence="1">Uncharacterized protein</fullName>
    </submittedName>
</protein>
<gene>
    <name evidence="1" type="ORF">PMAYCL1PPCAC_20873</name>
</gene>
<evidence type="ECO:0000313" key="1">
    <source>
        <dbReference type="EMBL" id="GMR50678.1"/>
    </source>
</evidence>
<dbReference type="EMBL" id="BTRK01000004">
    <property type="protein sequence ID" value="GMR50678.1"/>
    <property type="molecule type" value="Genomic_DNA"/>
</dbReference>
<sequence length="66" mass="7422">MAEIRTFQTRAISLWSVENGKQRSTTGLCIGTALQSINLILNIISSWMVTSSSSSYFIFIIRYESV</sequence>
<dbReference type="Proteomes" id="UP001328107">
    <property type="component" value="Unassembled WGS sequence"/>
</dbReference>
<organism evidence="1 2">
    <name type="scientific">Pristionchus mayeri</name>
    <dbReference type="NCBI Taxonomy" id="1317129"/>
    <lineage>
        <taxon>Eukaryota</taxon>
        <taxon>Metazoa</taxon>
        <taxon>Ecdysozoa</taxon>
        <taxon>Nematoda</taxon>
        <taxon>Chromadorea</taxon>
        <taxon>Rhabditida</taxon>
        <taxon>Rhabditina</taxon>
        <taxon>Diplogasteromorpha</taxon>
        <taxon>Diplogasteroidea</taxon>
        <taxon>Neodiplogasteridae</taxon>
        <taxon>Pristionchus</taxon>
    </lineage>
</organism>
<proteinExistence type="predicted"/>
<reference evidence="2" key="1">
    <citation type="submission" date="2022-10" db="EMBL/GenBank/DDBJ databases">
        <title>Genome assembly of Pristionchus species.</title>
        <authorList>
            <person name="Yoshida K."/>
            <person name="Sommer R.J."/>
        </authorList>
    </citation>
    <scope>NUCLEOTIDE SEQUENCE [LARGE SCALE GENOMIC DNA]</scope>
    <source>
        <strain evidence="2">RS5460</strain>
    </source>
</reference>
<comment type="caution">
    <text evidence="1">The sequence shown here is derived from an EMBL/GenBank/DDBJ whole genome shotgun (WGS) entry which is preliminary data.</text>
</comment>
<evidence type="ECO:0000313" key="2">
    <source>
        <dbReference type="Proteomes" id="UP001328107"/>
    </source>
</evidence>
<name>A0AAN5CTX5_9BILA</name>